<feature type="domain" description="NB-ARC" evidence="5">
    <location>
        <begin position="201"/>
        <end position="368"/>
    </location>
</feature>
<evidence type="ECO:0000259" key="6">
    <source>
        <dbReference type="Pfam" id="PF05659"/>
    </source>
</evidence>
<dbReference type="SUPFAM" id="SSF52540">
    <property type="entry name" value="P-loop containing nucleoside triphosphate hydrolases"/>
    <property type="match status" value="1"/>
</dbReference>
<evidence type="ECO:0000256" key="1">
    <source>
        <dbReference type="ARBA" id="ARBA00008894"/>
    </source>
</evidence>
<evidence type="ECO:0000313" key="7">
    <source>
        <dbReference type="EMBL" id="KAI5063680.1"/>
    </source>
</evidence>
<dbReference type="InterPro" id="IPR027417">
    <property type="entry name" value="P-loop_NTPase"/>
</dbReference>
<dbReference type="PRINTS" id="PR00364">
    <property type="entry name" value="DISEASERSIST"/>
</dbReference>
<gene>
    <name evidence="7" type="ORF">GOP47_0022227</name>
</gene>
<accession>A0A9D4U978</accession>
<dbReference type="Gene3D" id="3.80.10.10">
    <property type="entry name" value="Ribonuclease Inhibitor"/>
    <property type="match status" value="1"/>
</dbReference>
<dbReference type="AlphaFoldDB" id="A0A9D4U978"/>
<proteinExistence type="inferred from homology"/>
<dbReference type="PANTHER" id="PTHR36766">
    <property type="entry name" value="PLANT BROAD-SPECTRUM MILDEW RESISTANCE PROTEIN RPW8"/>
    <property type="match status" value="1"/>
</dbReference>
<dbReference type="Gene3D" id="1.10.10.10">
    <property type="entry name" value="Winged helix-like DNA-binding domain superfamily/Winged helix DNA-binding domain"/>
    <property type="match status" value="1"/>
</dbReference>
<dbReference type="GO" id="GO:0043531">
    <property type="term" value="F:ADP binding"/>
    <property type="evidence" value="ECO:0007669"/>
    <property type="project" value="InterPro"/>
</dbReference>
<dbReference type="InterPro" id="IPR042197">
    <property type="entry name" value="Apaf_helical"/>
</dbReference>
<evidence type="ECO:0000313" key="8">
    <source>
        <dbReference type="Proteomes" id="UP000886520"/>
    </source>
</evidence>
<dbReference type="OrthoDB" id="2016095at2759"/>
<name>A0A9D4U978_ADICA</name>
<dbReference type="Gene3D" id="3.40.50.300">
    <property type="entry name" value="P-loop containing nucleotide triphosphate hydrolases"/>
    <property type="match status" value="1"/>
</dbReference>
<dbReference type="Pfam" id="PF05659">
    <property type="entry name" value="RPW8"/>
    <property type="match status" value="1"/>
</dbReference>
<evidence type="ECO:0008006" key="9">
    <source>
        <dbReference type="Google" id="ProtNLM"/>
    </source>
</evidence>
<keyword evidence="8" id="KW-1185">Reference proteome</keyword>
<dbReference type="PANTHER" id="PTHR36766:SF30">
    <property type="entry name" value="TIR-NBS TYPE DISEASE RESISTANCE PROTEIN-RELATED"/>
    <property type="match status" value="1"/>
</dbReference>
<dbReference type="InterPro" id="IPR036388">
    <property type="entry name" value="WH-like_DNA-bd_sf"/>
</dbReference>
<dbReference type="Pfam" id="PF00931">
    <property type="entry name" value="NB-ARC"/>
    <property type="match status" value="1"/>
</dbReference>
<comment type="similarity">
    <text evidence="1">Belongs to the disease resistance NB-LRR family.</text>
</comment>
<keyword evidence="2" id="KW-0150">Chloroplast</keyword>
<feature type="domain" description="RPW8" evidence="6">
    <location>
        <begin position="5"/>
        <end position="137"/>
    </location>
</feature>
<comment type="caution">
    <text evidence="7">The sequence shown here is derived from an EMBL/GenBank/DDBJ whole genome shotgun (WGS) entry which is preliminary data.</text>
</comment>
<dbReference type="Proteomes" id="UP000886520">
    <property type="component" value="Chromosome 21"/>
</dbReference>
<keyword evidence="3" id="KW-0677">Repeat</keyword>
<dbReference type="GO" id="GO:0006952">
    <property type="term" value="P:defense response"/>
    <property type="evidence" value="ECO:0007669"/>
    <property type="project" value="UniProtKB-KW"/>
</dbReference>
<sequence>MAETLLLGALVGAAINDLYAIVKDAVVQVAWCHRHCQALQRELDKYQPMLLEMCSSHLDTPPSHCEQVCLQEFLQTLQAGRTLLVESQCGSGWAHLYRRFRYSRKILKLQQDILKHIQQLLPLNVLQAQQIKAGLKDVQEHQVKHHEELMDAFKSGNTNMSCTVLMSQCGAPNTSTAALGGPNHPLDELIIEDQKCLVGLDKHIHEVKSLLLSNDGKGHTIMIVGGMGGIGKTTLALSICQDPEVREFYEDCIHFVTVSQSPDMKSLFGTIWKKVVGGEVPSFQSVEDASRQIKGRLISYMPSKRRLLVLDDVWYKAHLEILSFEAEGFKTMITTRQASLIETRQSLTYKLDVLTEKDAESLFCHHAFGQCSIPTWVEDTQVVKEVVSECGGLPLALKVIGASLSTPSGETSPTAYWRVTRDKLRDAKPLGEYQKDALMGRLQTSVDALDPVLRECFLDLGAYPEDSRWSANTLLDIWVYVRGMEWVDAVLALAELGSRCLLDLTKGSGRKVSRADIGYALESNNAHILRISQHDVMRDLALQLGAKDHPPYSHCKRLLMPQQGKIIPSHWHSEEAAMAEVISIHTTTGTMTKPTSGLAFPHARALLYYAVDGFNNHLPRFITSMCKLKVLSIRSDDPDNPEAIMELMCKLKVLCSRSNQRPVAMMECRGQFDMASAFNDCGELKSIDITLMSPTSGRRISFCDLNLPKLEKLRIGVAGLEDPPEDFGCLVSLEILKLRGCLTLRELPQSFGRLNNLKELDLSYCYRLKKFPDISVGQLGSLKNLDLSFCIEMEKLPESFGNLRALEKLSLAGCCKLQDLPEGFGQLSGLRTLDMSGMDELKLSLPAAWGRVVGGLVLGSCLERVVCDKRMVAQLKALYPPGHRLPKFEKTK</sequence>
<evidence type="ECO:0000256" key="2">
    <source>
        <dbReference type="ARBA" id="ARBA00022528"/>
    </source>
</evidence>
<protein>
    <recommendedName>
        <fullName evidence="9">NB-ARC domain-containing protein</fullName>
    </recommendedName>
</protein>
<reference evidence="7" key="1">
    <citation type="submission" date="2021-01" db="EMBL/GenBank/DDBJ databases">
        <title>Adiantum capillus-veneris genome.</title>
        <authorList>
            <person name="Fang Y."/>
            <person name="Liao Q."/>
        </authorList>
    </citation>
    <scope>NUCLEOTIDE SEQUENCE</scope>
    <source>
        <strain evidence="7">H3</strain>
        <tissue evidence="7">Leaf</tissue>
    </source>
</reference>
<keyword evidence="2" id="KW-0934">Plastid</keyword>
<organism evidence="7 8">
    <name type="scientific">Adiantum capillus-veneris</name>
    <name type="common">Maidenhair fern</name>
    <dbReference type="NCBI Taxonomy" id="13818"/>
    <lineage>
        <taxon>Eukaryota</taxon>
        <taxon>Viridiplantae</taxon>
        <taxon>Streptophyta</taxon>
        <taxon>Embryophyta</taxon>
        <taxon>Tracheophyta</taxon>
        <taxon>Polypodiopsida</taxon>
        <taxon>Polypodiidae</taxon>
        <taxon>Polypodiales</taxon>
        <taxon>Pteridineae</taxon>
        <taxon>Pteridaceae</taxon>
        <taxon>Vittarioideae</taxon>
        <taxon>Adiantum</taxon>
    </lineage>
</organism>
<dbReference type="EMBL" id="JABFUD020000021">
    <property type="protein sequence ID" value="KAI5063680.1"/>
    <property type="molecule type" value="Genomic_DNA"/>
</dbReference>
<dbReference type="Gene3D" id="1.10.8.430">
    <property type="entry name" value="Helical domain of apoptotic protease-activating factors"/>
    <property type="match status" value="1"/>
</dbReference>
<evidence type="ECO:0000256" key="4">
    <source>
        <dbReference type="ARBA" id="ARBA00022821"/>
    </source>
</evidence>
<dbReference type="InterPro" id="IPR002182">
    <property type="entry name" value="NB-ARC"/>
</dbReference>
<dbReference type="InterPro" id="IPR008808">
    <property type="entry name" value="Powdery_mildew-R_dom"/>
</dbReference>
<evidence type="ECO:0000259" key="5">
    <source>
        <dbReference type="Pfam" id="PF00931"/>
    </source>
</evidence>
<dbReference type="InterPro" id="IPR032675">
    <property type="entry name" value="LRR_dom_sf"/>
</dbReference>
<dbReference type="SUPFAM" id="SSF52058">
    <property type="entry name" value="L domain-like"/>
    <property type="match status" value="1"/>
</dbReference>
<evidence type="ECO:0000256" key="3">
    <source>
        <dbReference type="ARBA" id="ARBA00022737"/>
    </source>
</evidence>
<keyword evidence="4" id="KW-0611">Plant defense</keyword>